<protein>
    <submittedName>
        <fullName evidence="1">Uncharacterized protein</fullName>
    </submittedName>
</protein>
<organism evidence="1 2">
    <name type="scientific">Rhododendron griersonianum</name>
    <dbReference type="NCBI Taxonomy" id="479676"/>
    <lineage>
        <taxon>Eukaryota</taxon>
        <taxon>Viridiplantae</taxon>
        <taxon>Streptophyta</taxon>
        <taxon>Embryophyta</taxon>
        <taxon>Tracheophyta</taxon>
        <taxon>Spermatophyta</taxon>
        <taxon>Magnoliopsida</taxon>
        <taxon>eudicotyledons</taxon>
        <taxon>Gunneridae</taxon>
        <taxon>Pentapetalae</taxon>
        <taxon>asterids</taxon>
        <taxon>Ericales</taxon>
        <taxon>Ericaceae</taxon>
        <taxon>Ericoideae</taxon>
        <taxon>Rhodoreae</taxon>
        <taxon>Rhododendron</taxon>
    </lineage>
</organism>
<evidence type="ECO:0000313" key="2">
    <source>
        <dbReference type="Proteomes" id="UP000823749"/>
    </source>
</evidence>
<gene>
    <name evidence="1" type="ORF">RHGRI_011638</name>
</gene>
<dbReference type="Proteomes" id="UP000823749">
    <property type="component" value="Chromosome 4"/>
</dbReference>
<evidence type="ECO:0000313" key="1">
    <source>
        <dbReference type="EMBL" id="KAG5553826.1"/>
    </source>
</evidence>
<dbReference type="AlphaFoldDB" id="A0AAV6KNN4"/>
<name>A0AAV6KNN4_9ERIC</name>
<keyword evidence="2" id="KW-1185">Reference proteome</keyword>
<comment type="caution">
    <text evidence="1">The sequence shown here is derived from an EMBL/GenBank/DDBJ whole genome shotgun (WGS) entry which is preliminary data.</text>
</comment>
<dbReference type="EMBL" id="JACTNZ010000004">
    <property type="protein sequence ID" value="KAG5553826.1"/>
    <property type="molecule type" value="Genomic_DNA"/>
</dbReference>
<sequence>MVLSSIFFASAGRDALIADIAKTSIKELMEEEMLRQQSSVDIQTEEFDSTRGGYMKKNRKIRSKSSTRACDIRELDAAET</sequence>
<reference evidence="1" key="1">
    <citation type="submission" date="2020-08" db="EMBL/GenBank/DDBJ databases">
        <title>Plant Genome Project.</title>
        <authorList>
            <person name="Zhang R.-G."/>
        </authorList>
    </citation>
    <scope>NUCLEOTIDE SEQUENCE</scope>
    <source>
        <strain evidence="1">WSP0</strain>
        <tissue evidence="1">Leaf</tissue>
    </source>
</reference>
<proteinExistence type="predicted"/>
<accession>A0AAV6KNN4</accession>